<proteinExistence type="predicted"/>
<evidence type="ECO:0000313" key="3">
    <source>
        <dbReference type="Proteomes" id="UP000076825"/>
    </source>
</evidence>
<sequence length="35" mass="3974">MKDPLKILWLFRLSVVAAIWLVALLIFLLGRLHGG</sequence>
<reference evidence="2 3" key="1">
    <citation type="submission" date="2016-04" db="EMBL/GenBank/DDBJ databases">
        <authorList>
            <consortium name="Pathogen Informatics"/>
        </authorList>
    </citation>
    <scope>NUCLEOTIDE SEQUENCE [LARGE SCALE GENOMIC DNA]</scope>
    <source>
        <strain evidence="2 3">H044680328</strain>
    </source>
</reference>
<dbReference type="PATRIC" id="fig|123899.6.peg.3346"/>
<gene>
    <name evidence="2" type="ORF">SAMEA3906487_03348</name>
</gene>
<organism evidence="2 3">
    <name type="scientific">Bordetella trematum</name>
    <dbReference type="NCBI Taxonomy" id="123899"/>
    <lineage>
        <taxon>Bacteria</taxon>
        <taxon>Pseudomonadati</taxon>
        <taxon>Pseudomonadota</taxon>
        <taxon>Betaproteobacteria</taxon>
        <taxon>Burkholderiales</taxon>
        <taxon>Alcaligenaceae</taxon>
        <taxon>Bordetella</taxon>
    </lineage>
</organism>
<dbReference type="Proteomes" id="UP000076825">
    <property type="component" value="Chromosome 1"/>
</dbReference>
<dbReference type="KEGG" id="btrm:SAMEA390648703348"/>
<keyword evidence="1" id="KW-0812">Transmembrane</keyword>
<feature type="transmembrane region" description="Helical" evidence="1">
    <location>
        <begin position="7"/>
        <end position="29"/>
    </location>
</feature>
<keyword evidence="3" id="KW-1185">Reference proteome</keyword>
<accession>A0A157MLX2</accession>
<name>A0A157MLX2_9BORD</name>
<keyword evidence="1" id="KW-1133">Transmembrane helix</keyword>
<dbReference type="AlphaFoldDB" id="A0A157MLX2"/>
<keyword evidence="1" id="KW-0472">Membrane</keyword>
<protein>
    <submittedName>
        <fullName evidence="2">Uncharacterized protein</fullName>
    </submittedName>
</protein>
<evidence type="ECO:0000256" key="1">
    <source>
        <dbReference type="SAM" id="Phobius"/>
    </source>
</evidence>
<dbReference type="EMBL" id="LT546645">
    <property type="protein sequence ID" value="SAI72647.1"/>
    <property type="molecule type" value="Genomic_DNA"/>
</dbReference>
<evidence type="ECO:0000313" key="2">
    <source>
        <dbReference type="EMBL" id="SAI72647.1"/>
    </source>
</evidence>